<name>A5ZS14_9FIRM</name>
<dbReference type="HOGENOM" id="CLU_3132903_0_0_9"/>
<reference evidence="1 2" key="2">
    <citation type="submission" date="2007-04" db="EMBL/GenBank/DDBJ databases">
        <title>Draft genome sequence of Ruminococcus obeum (ATCC 29174).</title>
        <authorList>
            <person name="Sudarsanam P."/>
            <person name="Ley R."/>
            <person name="Guruge J."/>
            <person name="Turnbaugh P.J."/>
            <person name="Mahowald M."/>
            <person name="Liep D."/>
            <person name="Gordon J."/>
        </authorList>
    </citation>
    <scope>NUCLEOTIDE SEQUENCE [LARGE SCALE GENOMIC DNA]</scope>
    <source>
        <strain evidence="1 2">ATCC 29174</strain>
    </source>
</reference>
<reference evidence="1 2" key="1">
    <citation type="submission" date="2007-03" db="EMBL/GenBank/DDBJ databases">
        <authorList>
            <person name="Fulton L."/>
            <person name="Clifton S."/>
            <person name="Fulton B."/>
            <person name="Xu J."/>
            <person name="Minx P."/>
            <person name="Pepin K.H."/>
            <person name="Johnson M."/>
            <person name="Thiruvilangam P."/>
            <person name="Bhonagiri V."/>
            <person name="Nash W.E."/>
            <person name="Mardis E.R."/>
            <person name="Wilson R.K."/>
        </authorList>
    </citation>
    <scope>NUCLEOTIDE SEQUENCE [LARGE SCALE GENOMIC DNA]</scope>
    <source>
        <strain evidence="1 2">ATCC 29174</strain>
    </source>
</reference>
<dbReference type="Proteomes" id="UP000006002">
    <property type="component" value="Unassembled WGS sequence"/>
</dbReference>
<organism evidence="1 2">
    <name type="scientific">Blautia obeum ATCC 29174</name>
    <dbReference type="NCBI Taxonomy" id="411459"/>
    <lineage>
        <taxon>Bacteria</taxon>
        <taxon>Bacillati</taxon>
        <taxon>Bacillota</taxon>
        <taxon>Clostridia</taxon>
        <taxon>Lachnospirales</taxon>
        <taxon>Lachnospiraceae</taxon>
        <taxon>Blautia</taxon>
    </lineage>
</organism>
<evidence type="ECO:0000313" key="1">
    <source>
        <dbReference type="EMBL" id="EDM87611.1"/>
    </source>
</evidence>
<sequence length="49" mass="5852">MDASCKIQRSIHDVRLTYKYVSRILGTYQNVSALRRLFFFCRRPADEII</sequence>
<protein>
    <submittedName>
        <fullName evidence="1">Uncharacterized protein</fullName>
    </submittedName>
</protein>
<comment type="caution">
    <text evidence="1">The sequence shown here is derived from an EMBL/GenBank/DDBJ whole genome shotgun (WGS) entry which is preliminary data.</text>
</comment>
<evidence type="ECO:0000313" key="2">
    <source>
        <dbReference type="Proteomes" id="UP000006002"/>
    </source>
</evidence>
<proteinExistence type="predicted"/>
<gene>
    <name evidence="1" type="ORF">RUMOBE_01792</name>
</gene>
<accession>A5ZS14</accession>
<dbReference type="AlphaFoldDB" id="A5ZS14"/>
<dbReference type="EMBL" id="AAVO02000006">
    <property type="protein sequence ID" value="EDM87611.1"/>
    <property type="molecule type" value="Genomic_DNA"/>
</dbReference>